<evidence type="ECO:0000256" key="2">
    <source>
        <dbReference type="ARBA" id="ARBA00022679"/>
    </source>
</evidence>
<evidence type="ECO:0000259" key="4">
    <source>
        <dbReference type="Pfam" id="PF08241"/>
    </source>
</evidence>
<dbReference type="PANTHER" id="PTHR13090">
    <property type="entry name" value="ARGININE-HYDROXYLASE NDUFAF5, MITOCHONDRIAL"/>
    <property type="match status" value="1"/>
</dbReference>
<dbReference type="Proteomes" id="UP001597308">
    <property type="component" value="Unassembled WGS sequence"/>
</dbReference>
<comment type="caution">
    <text evidence="5">The sequence shown here is derived from an EMBL/GenBank/DDBJ whole genome shotgun (WGS) entry which is preliminary data.</text>
</comment>
<name>A0ABW4KBA6_9HYPH</name>
<reference evidence="6" key="1">
    <citation type="journal article" date="2019" name="Int. J. Syst. Evol. Microbiol.">
        <title>The Global Catalogue of Microorganisms (GCM) 10K type strain sequencing project: providing services to taxonomists for standard genome sequencing and annotation.</title>
        <authorList>
            <consortium name="The Broad Institute Genomics Platform"/>
            <consortium name="The Broad Institute Genome Sequencing Center for Infectious Disease"/>
            <person name="Wu L."/>
            <person name="Ma J."/>
        </authorList>
    </citation>
    <scope>NUCLEOTIDE SEQUENCE [LARGE SCALE GENOMIC DNA]</scope>
    <source>
        <strain evidence="6">KCTC 23707</strain>
    </source>
</reference>
<gene>
    <name evidence="5" type="ORF">ACFSCV_12600</name>
</gene>
<proteinExistence type="predicted"/>
<dbReference type="GO" id="GO:0008168">
    <property type="term" value="F:methyltransferase activity"/>
    <property type="evidence" value="ECO:0007669"/>
    <property type="project" value="UniProtKB-KW"/>
</dbReference>
<evidence type="ECO:0000256" key="1">
    <source>
        <dbReference type="ARBA" id="ARBA00022603"/>
    </source>
</evidence>
<evidence type="ECO:0000313" key="5">
    <source>
        <dbReference type="EMBL" id="MFD1703843.1"/>
    </source>
</evidence>
<dbReference type="Gene3D" id="3.40.50.150">
    <property type="entry name" value="Vaccinia Virus protein VP39"/>
    <property type="match status" value="1"/>
</dbReference>
<accession>A0ABW4KBA6</accession>
<evidence type="ECO:0000313" key="6">
    <source>
        <dbReference type="Proteomes" id="UP001597308"/>
    </source>
</evidence>
<feature type="region of interest" description="Disordered" evidence="3">
    <location>
        <begin position="265"/>
        <end position="309"/>
    </location>
</feature>
<dbReference type="CDD" id="cd02440">
    <property type="entry name" value="AdoMet_MTases"/>
    <property type="match status" value="1"/>
</dbReference>
<dbReference type="RefSeq" id="WP_378799942.1">
    <property type="nucleotide sequence ID" value="NZ_JBHUER010000009.1"/>
</dbReference>
<dbReference type="InterPro" id="IPR013216">
    <property type="entry name" value="Methyltransf_11"/>
</dbReference>
<dbReference type="GO" id="GO:0032259">
    <property type="term" value="P:methylation"/>
    <property type="evidence" value="ECO:0007669"/>
    <property type="project" value="UniProtKB-KW"/>
</dbReference>
<dbReference type="InterPro" id="IPR050602">
    <property type="entry name" value="Malonyl-ACP_OMT"/>
</dbReference>
<dbReference type="SUPFAM" id="SSF53335">
    <property type="entry name" value="S-adenosyl-L-methionine-dependent methyltransferases"/>
    <property type="match status" value="1"/>
</dbReference>
<dbReference type="Pfam" id="PF08241">
    <property type="entry name" value="Methyltransf_11"/>
    <property type="match status" value="1"/>
</dbReference>
<evidence type="ECO:0000256" key="3">
    <source>
        <dbReference type="SAM" id="MobiDB-lite"/>
    </source>
</evidence>
<dbReference type="EMBL" id="JBHUER010000009">
    <property type="protein sequence ID" value="MFD1703843.1"/>
    <property type="molecule type" value="Genomic_DNA"/>
</dbReference>
<protein>
    <submittedName>
        <fullName evidence="5">Methyltransferase domain-containing protein</fullName>
    </submittedName>
</protein>
<organism evidence="5 6">
    <name type="scientific">Methylopila henanensis</name>
    <dbReference type="NCBI Taxonomy" id="873516"/>
    <lineage>
        <taxon>Bacteria</taxon>
        <taxon>Pseudomonadati</taxon>
        <taxon>Pseudomonadota</taxon>
        <taxon>Alphaproteobacteria</taxon>
        <taxon>Hyphomicrobiales</taxon>
        <taxon>Methylopilaceae</taxon>
        <taxon>Methylopila</taxon>
    </lineage>
</organism>
<keyword evidence="1 5" id="KW-0489">Methyltransferase</keyword>
<dbReference type="PANTHER" id="PTHR13090:SF1">
    <property type="entry name" value="ARGININE-HYDROXYLASE NDUFAF5, MITOCHONDRIAL"/>
    <property type="match status" value="1"/>
</dbReference>
<feature type="domain" description="Methyltransferase type 11" evidence="4">
    <location>
        <begin position="80"/>
        <end position="137"/>
    </location>
</feature>
<feature type="compositionally biased region" description="Basic and acidic residues" evidence="3">
    <location>
        <begin position="297"/>
        <end position="309"/>
    </location>
</feature>
<keyword evidence="2" id="KW-0808">Transferase</keyword>
<sequence length="309" mass="33006">MTVSEVPALVDRRALKLARARSLRGGEGPDFLRRRVAEDVADRLAATLRPFTEALDLASPGGETAAALAARPGVRRVVRAASLAGPGADLACDPEALPFAPESFDLIVSTLALQFANDLPGALAQVRRALRPDGLMLAALLGGDTLTELRQAFAAAEGEVEGGLSPRVLPFADVRALGGLLQRAGFALPVTDVDRVTVRYPHALALMADLRAWGATNALEERRRAPLRRATLGRMIDIYGERFGDPDGRVRATFDIVWLSGWAPHPDQQKPLKPGSARTRLADALGVPEGAPPPRPQPDKAKKEPDRDV</sequence>
<dbReference type="InterPro" id="IPR029063">
    <property type="entry name" value="SAM-dependent_MTases_sf"/>
</dbReference>
<keyword evidence="6" id="KW-1185">Reference proteome</keyword>